<accession>A0ABV6ZSJ3</accession>
<sequence>MKENRVENSRIHRRIGDPALRLGCDGMEFGPISIEGGIHTFVMPPRTTDVRIKSRSDLVASTHGKRASRFGIALGRIIARSARMIREVPLDHPMLGSGFHPCEGDGIRQWRWSNGAGCVPVPLLMMDGHMPSLVEFHIHEKLPSYDVASSKSNLNKS</sequence>
<name>A0ABV6ZSJ3_9HYPH</name>
<reference evidence="1 2" key="1">
    <citation type="submission" date="2024-09" db="EMBL/GenBank/DDBJ databases">
        <title>Description of Labrys sedimenti sp. nov., isolated from a diclofenac-degrading enrichment culture, and genome-based reclassification of Labrys portucalensis as a later heterotypic synonym of Labrys neptuniae.</title>
        <authorList>
            <person name="Tancsics A."/>
            <person name="Csepanyi A."/>
        </authorList>
    </citation>
    <scope>NUCLEOTIDE SEQUENCE [LARGE SCALE GENOMIC DNA]</scope>
    <source>
        <strain evidence="1 2">LMG 23412</strain>
    </source>
</reference>
<gene>
    <name evidence="1" type="ORF">ACETRX_36645</name>
</gene>
<comment type="caution">
    <text evidence="1">The sequence shown here is derived from an EMBL/GenBank/DDBJ whole genome shotgun (WGS) entry which is preliminary data.</text>
</comment>
<protein>
    <submittedName>
        <fullName evidence="1">Uncharacterized protein</fullName>
    </submittedName>
</protein>
<dbReference type="EMBL" id="JBHGPK010000078">
    <property type="protein sequence ID" value="MFC2255111.1"/>
    <property type="molecule type" value="Genomic_DNA"/>
</dbReference>
<dbReference type="RefSeq" id="WP_394315681.1">
    <property type="nucleotide sequence ID" value="NZ_JBHGPK010000078.1"/>
</dbReference>
<proteinExistence type="predicted"/>
<evidence type="ECO:0000313" key="2">
    <source>
        <dbReference type="Proteomes" id="UP001595190"/>
    </source>
</evidence>
<organism evidence="1 2">
    <name type="scientific">Labrys neptuniae</name>
    <dbReference type="NCBI Taxonomy" id="376174"/>
    <lineage>
        <taxon>Bacteria</taxon>
        <taxon>Pseudomonadati</taxon>
        <taxon>Pseudomonadota</taxon>
        <taxon>Alphaproteobacteria</taxon>
        <taxon>Hyphomicrobiales</taxon>
        <taxon>Xanthobacteraceae</taxon>
        <taxon>Labrys</taxon>
    </lineage>
</organism>
<evidence type="ECO:0000313" key="1">
    <source>
        <dbReference type="EMBL" id="MFC2255111.1"/>
    </source>
</evidence>
<dbReference type="Proteomes" id="UP001595190">
    <property type="component" value="Unassembled WGS sequence"/>
</dbReference>